<keyword evidence="2" id="KW-1185">Reference proteome</keyword>
<dbReference type="AlphaFoldDB" id="A0A4U5MIA9"/>
<evidence type="ECO:0000313" key="2">
    <source>
        <dbReference type="Proteomes" id="UP000298663"/>
    </source>
</evidence>
<protein>
    <submittedName>
        <fullName evidence="1">Uncharacterized protein</fullName>
    </submittedName>
</protein>
<organism evidence="1 2">
    <name type="scientific">Steinernema carpocapsae</name>
    <name type="common">Entomopathogenic nematode</name>
    <dbReference type="NCBI Taxonomy" id="34508"/>
    <lineage>
        <taxon>Eukaryota</taxon>
        <taxon>Metazoa</taxon>
        <taxon>Ecdysozoa</taxon>
        <taxon>Nematoda</taxon>
        <taxon>Chromadorea</taxon>
        <taxon>Rhabditida</taxon>
        <taxon>Tylenchina</taxon>
        <taxon>Panagrolaimomorpha</taxon>
        <taxon>Strongyloidoidea</taxon>
        <taxon>Steinernematidae</taxon>
        <taxon>Steinernema</taxon>
    </lineage>
</organism>
<dbReference type="Proteomes" id="UP000298663">
    <property type="component" value="Unassembled WGS sequence"/>
</dbReference>
<accession>A0A4U5MIA9</accession>
<dbReference type="EMBL" id="AZBU02000007">
    <property type="protein sequence ID" value="TKR69081.1"/>
    <property type="molecule type" value="Genomic_DNA"/>
</dbReference>
<reference evidence="1 2" key="2">
    <citation type="journal article" date="2019" name="G3 (Bethesda)">
        <title>Hybrid Assembly of the Genome of the Entomopathogenic Nematode Steinernema carpocapsae Identifies the X-Chromosome.</title>
        <authorList>
            <person name="Serra L."/>
            <person name="Macchietto M."/>
            <person name="Macias-Munoz A."/>
            <person name="McGill C.J."/>
            <person name="Rodriguez I.M."/>
            <person name="Rodriguez B."/>
            <person name="Murad R."/>
            <person name="Mortazavi A."/>
        </authorList>
    </citation>
    <scope>NUCLEOTIDE SEQUENCE [LARGE SCALE GENOMIC DNA]</scope>
    <source>
        <strain evidence="1 2">ALL</strain>
    </source>
</reference>
<reference evidence="1 2" key="1">
    <citation type="journal article" date="2015" name="Genome Biol.">
        <title>Comparative genomics of Steinernema reveals deeply conserved gene regulatory networks.</title>
        <authorList>
            <person name="Dillman A.R."/>
            <person name="Macchietto M."/>
            <person name="Porter C.F."/>
            <person name="Rogers A."/>
            <person name="Williams B."/>
            <person name="Antoshechkin I."/>
            <person name="Lee M.M."/>
            <person name="Goodwin Z."/>
            <person name="Lu X."/>
            <person name="Lewis E.E."/>
            <person name="Goodrich-Blair H."/>
            <person name="Stock S.P."/>
            <person name="Adams B.J."/>
            <person name="Sternberg P.W."/>
            <person name="Mortazavi A."/>
        </authorList>
    </citation>
    <scope>NUCLEOTIDE SEQUENCE [LARGE SCALE GENOMIC DNA]</scope>
    <source>
        <strain evidence="1 2">ALL</strain>
    </source>
</reference>
<gene>
    <name evidence="1" type="ORF">L596_021281</name>
</gene>
<proteinExistence type="predicted"/>
<comment type="caution">
    <text evidence="1">The sequence shown here is derived from an EMBL/GenBank/DDBJ whole genome shotgun (WGS) entry which is preliminary data.</text>
</comment>
<sequence>MELQSNRNERIYRYYTSILRLHGVETEVQIHIPMETLADFETVRTENSVVKRAAMVTIGSGNYRNSPRRFELEANTLTMTFSKIVRNELA</sequence>
<evidence type="ECO:0000313" key="1">
    <source>
        <dbReference type="EMBL" id="TKR69081.1"/>
    </source>
</evidence>
<name>A0A4U5MIA9_STECR</name>